<dbReference type="AlphaFoldDB" id="A0A1E7F7U5"/>
<keyword evidence="3" id="KW-1185">Reference proteome</keyword>
<gene>
    <name evidence="2" type="ORF">FRACYDRAFT_218504</name>
</gene>
<protein>
    <submittedName>
        <fullName evidence="2">Uncharacterized protein</fullName>
    </submittedName>
</protein>
<dbReference type="InParanoid" id="A0A1E7F7U5"/>
<dbReference type="EMBL" id="KV784360">
    <property type="protein sequence ID" value="OEU14240.1"/>
    <property type="molecule type" value="Genomic_DNA"/>
</dbReference>
<evidence type="ECO:0000256" key="1">
    <source>
        <dbReference type="SAM" id="MobiDB-lite"/>
    </source>
</evidence>
<proteinExistence type="predicted"/>
<dbReference type="KEGG" id="fcy:FRACYDRAFT_218504"/>
<accession>A0A1E7F7U5</accession>
<evidence type="ECO:0000313" key="3">
    <source>
        <dbReference type="Proteomes" id="UP000095751"/>
    </source>
</evidence>
<feature type="non-terminal residue" evidence="2">
    <location>
        <position position="155"/>
    </location>
</feature>
<organism evidence="2 3">
    <name type="scientific">Fragilariopsis cylindrus CCMP1102</name>
    <dbReference type="NCBI Taxonomy" id="635003"/>
    <lineage>
        <taxon>Eukaryota</taxon>
        <taxon>Sar</taxon>
        <taxon>Stramenopiles</taxon>
        <taxon>Ochrophyta</taxon>
        <taxon>Bacillariophyta</taxon>
        <taxon>Bacillariophyceae</taxon>
        <taxon>Bacillariophycidae</taxon>
        <taxon>Bacillariales</taxon>
        <taxon>Bacillariaceae</taxon>
        <taxon>Fragilariopsis</taxon>
    </lineage>
</organism>
<name>A0A1E7F7U5_9STRA</name>
<sequence>MSSTTGNERWTTLELDLNNGCPSHTLKTPLRRPSTNDLMSTQFDSSINSGMSGITCNSFGISIGQQQPSPSMSKNNLLRYRNLVGQSGTHSREKMKKAKSASSSASSRLADNQRRWLATSANEKALDRPIGMIKRNSSVIFFPVGSPVSTLKQEE</sequence>
<feature type="region of interest" description="Disordered" evidence="1">
    <location>
        <begin position="84"/>
        <end position="115"/>
    </location>
</feature>
<reference evidence="2 3" key="1">
    <citation type="submission" date="2016-09" db="EMBL/GenBank/DDBJ databases">
        <title>Extensive genetic diversity and differential bi-allelic expression allows diatom success in the polar Southern Ocean.</title>
        <authorList>
            <consortium name="DOE Joint Genome Institute"/>
            <person name="Mock T."/>
            <person name="Otillar R.P."/>
            <person name="Strauss J."/>
            <person name="Dupont C."/>
            <person name="Frickenhaus S."/>
            <person name="Maumus F."/>
            <person name="Mcmullan M."/>
            <person name="Sanges R."/>
            <person name="Schmutz J."/>
            <person name="Toseland A."/>
            <person name="Valas R."/>
            <person name="Veluchamy A."/>
            <person name="Ward B.J."/>
            <person name="Allen A."/>
            <person name="Barry K."/>
            <person name="Falciatore A."/>
            <person name="Ferrante M."/>
            <person name="Fortunato A.E."/>
            <person name="Gloeckner G."/>
            <person name="Gruber A."/>
            <person name="Hipkin R."/>
            <person name="Janech M."/>
            <person name="Kroth P."/>
            <person name="Leese F."/>
            <person name="Lindquist E."/>
            <person name="Lyon B.R."/>
            <person name="Martin J."/>
            <person name="Mayer C."/>
            <person name="Parker M."/>
            <person name="Quesneville H."/>
            <person name="Raymond J."/>
            <person name="Uhlig C."/>
            <person name="Valentin K.U."/>
            <person name="Worden A.Z."/>
            <person name="Armbrust E.V."/>
            <person name="Bowler C."/>
            <person name="Green B."/>
            <person name="Moulton V."/>
            <person name="Van Oosterhout C."/>
            <person name="Grigoriev I."/>
        </authorList>
    </citation>
    <scope>NUCLEOTIDE SEQUENCE [LARGE SCALE GENOMIC DNA]</scope>
    <source>
        <strain evidence="2 3">CCMP1102</strain>
    </source>
</reference>
<dbReference type="Proteomes" id="UP000095751">
    <property type="component" value="Unassembled WGS sequence"/>
</dbReference>
<evidence type="ECO:0000313" key="2">
    <source>
        <dbReference type="EMBL" id="OEU14240.1"/>
    </source>
</evidence>